<dbReference type="RefSeq" id="XP_003666915.1">
    <property type="nucleotide sequence ID" value="XM_003666867.1"/>
</dbReference>
<evidence type="ECO:0000256" key="10">
    <source>
        <dbReference type="SAM" id="Phobius"/>
    </source>
</evidence>
<keyword evidence="8 10" id="KW-0472">Membrane</keyword>
<dbReference type="HOGENOM" id="CLU_160806_1_2_1"/>
<dbReference type="PANTHER" id="PTHR48164">
    <property type="entry name" value="DOLICHYL-DIPHOSPHOOLIGOSACCHARIDE--PROTEIN GLYCOSYLTRANSFERASE SUBUNIT 4"/>
    <property type="match status" value="1"/>
</dbReference>
<keyword evidence="12" id="KW-1185">Reference proteome</keyword>
<accession>G2QQ07</accession>
<proteinExistence type="inferred from homology"/>
<dbReference type="VEuPathDB" id="FungiDB:MYCTH_2316572"/>
<dbReference type="eggNOG" id="ENOG502SZVF">
    <property type="taxonomic scope" value="Eukaryota"/>
</dbReference>
<evidence type="ECO:0000256" key="9">
    <source>
        <dbReference type="SAM" id="MobiDB-lite"/>
    </source>
</evidence>
<organism evidence="11 12">
    <name type="scientific">Thermothelomyces thermophilus (strain ATCC 42464 / BCRC 31852 / DSM 1799)</name>
    <name type="common">Sporotrichum thermophile</name>
    <dbReference type="NCBI Taxonomy" id="573729"/>
    <lineage>
        <taxon>Eukaryota</taxon>
        <taxon>Fungi</taxon>
        <taxon>Dikarya</taxon>
        <taxon>Ascomycota</taxon>
        <taxon>Pezizomycotina</taxon>
        <taxon>Sordariomycetes</taxon>
        <taxon>Sordariomycetidae</taxon>
        <taxon>Sordariales</taxon>
        <taxon>Chaetomiaceae</taxon>
        <taxon>Thermothelomyces</taxon>
    </lineage>
</organism>
<dbReference type="OMA" id="EVNSEDH"/>
<keyword evidence="7 10" id="KW-1133">Transmembrane helix</keyword>
<evidence type="ECO:0000256" key="1">
    <source>
        <dbReference type="ARBA" id="ARBA00004643"/>
    </source>
</evidence>
<keyword evidence="5" id="KW-0256">Endoplasmic reticulum</keyword>
<reference evidence="11 12" key="1">
    <citation type="journal article" date="2011" name="Nat. Biotechnol.">
        <title>Comparative genomic analysis of the thermophilic biomass-degrading fungi Myceliophthora thermophila and Thielavia terrestris.</title>
        <authorList>
            <person name="Berka R.M."/>
            <person name="Grigoriev I.V."/>
            <person name="Otillar R."/>
            <person name="Salamov A."/>
            <person name="Grimwood J."/>
            <person name="Reid I."/>
            <person name="Ishmael N."/>
            <person name="John T."/>
            <person name="Darmond C."/>
            <person name="Moisan M.-C."/>
            <person name="Henrissat B."/>
            <person name="Coutinho P.M."/>
            <person name="Lombard V."/>
            <person name="Natvig D.O."/>
            <person name="Lindquist E."/>
            <person name="Schmutz J."/>
            <person name="Lucas S."/>
            <person name="Harris P."/>
            <person name="Powlowski J."/>
            <person name="Bellemare A."/>
            <person name="Taylor D."/>
            <person name="Butler G."/>
            <person name="de Vries R.P."/>
            <person name="Allijn I.E."/>
            <person name="van den Brink J."/>
            <person name="Ushinsky S."/>
            <person name="Storms R."/>
            <person name="Powell A.J."/>
            <person name="Paulsen I.T."/>
            <person name="Elbourne L.D.H."/>
            <person name="Baker S.E."/>
            <person name="Magnuson J."/>
            <person name="LaBoissiere S."/>
            <person name="Clutterbuck A.J."/>
            <person name="Martinez D."/>
            <person name="Wogulis M."/>
            <person name="de Leon A.L."/>
            <person name="Rey M.W."/>
            <person name="Tsang A."/>
        </authorList>
    </citation>
    <scope>NUCLEOTIDE SEQUENCE [LARGE SCALE GENOMIC DNA]</scope>
    <source>
        <strain evidence="12">ATCC 42464 / BCRC 31852 / DSM 1799</strain>
    </source>
</reference>
<evidence type="ECO:0000313" key="11">
    <source>
        <dbReference type="EMBL" id="AEO61670.1"/>
    </source>
</evidence>
<dbReference type="InterPro" id="IPR051307">
    <property type="entry name" value="OST4"/>
</dbReference>
<evidence type="ECO:0000256" key="2">
    <source>
        <dbReference type="ARBA" id="ARBA00007685"/>
    </source>
</evidence>
<evidence type="ECO:0000256" key="7">
    <source>
        <dbReference type="ARBA" id="ARBA00022989"/>
    </source>
</evidence>
<gene>
    <name evidence="11" type="ORF">MYCTH_2316572</name>
</gene>
<dbReference type="Proteomes" id="UP000007322">
    <property type="component" value="Chromosome 7"/>
</dbReference>
<feature type="compositionally biased region" description="Polar residues" evidence="9">
    <location>
        <begin position="50"/>
        <end position="60"/>
    </location>
</feature>
<dbReference type="Pfam" id="PF10215">
    <property type="entry name" value="Ost4"/>
    <property type="match status" value="1"/>
</dbReference>
<sequence>MITDTELYRLAIVLGSAAMVLIILYHFFEVNSGEEQSEALKEKASRKGAPQNTQGSTKTR</sequence>
<name>G2QQ07_THET4</name>
<evidence type="ECO:0000256" key="6">
    <source>
        <dbReference type="ARBA" id="ARBA00022968"/>
    </source>
</evidence>
<evidence type="ECO:0000256" key="5">
    <source>
        <dbReference type="ARBA" id="ARBA00022824"/>
    </source>
</evidence>
<dbReference type="OrthoDB" id="2124077at2759"/>
<feature type="transmembrane region" description="Helical" evidence="10">
    <location>
        <begin position="7"/>
        <end position="28"/>
    </location>
</feature>
<evidence type="ECO:0000256" key="8">
    <source>
        <dbReference type="ARBA" id="ARBA00023136"/>
    </source>
</evidence>
<dbReference type="InParanoid" id="G2QQ07"/>
<evidence type="ECO:0000313" key="12">
    <source>
        <dbReference type="Proteomes" id="UP000007322"/>
    </source>
</evidence>
<dbReference type="GeneID" id="11507278"/>
<comment type="subcellular location">
    <subcellularLocation>
        <location evidence="1">Endoplasmic reticulum membrane</location>
        <topology evidence="1">Single-pass type III membrane protein</topology>
    </subcellularLocation>
</comment>
<dbReference type="EMBL" id="CP003008">
    <property type="protein sequence ID" value="AEO61670.1"/>
    <property type="molecule type" value="Genomic_DNA"/>
</dbReference>
<dbReference type="SUPFAM" id="SSF103464">
    <property type="entry name" value="Oligosaccharyltransferase subunit ost4p"/>
    <property type="match status" value="1"/>
</dbReference>
<dbReference type="InterPro" id="IPR018943">
    <property type="entry name" value="Oligosaccaryltransferase"/>
</dbReference>
<comment type="similarity">
    <text evidence="2">Belongs to the OST4 family.</text>
</comment>
<dbReference type="KEGG" id="mtm:MYCTH_2316572"/>
<feature type="region of interest" description="Disordered" evidence="9">
    <location>
        <begin position="38"/>
        <end position="60"/>
    </location>
</feature>
<keyword evidence="6" id="KW-0735">Signal-anchor</keyword>
<evidence type="ECO:0000256" key="4">
    <source>
        <dbReference type="ARBA" id="ARBA00022692"/>
    </source>
</evidence>
<protein>
    <recommendedName>
        <fullName evidence="3">Dolichyl-diphosphooligosaccharide--protein glycosyltransferase subunit 4</fullName>
    </recommendedName>
</protein>
<dbReference type="InterPro" id="IPR036330">
    <property type="entry name" value="Ost4p_sf"/>
</dbReference>
<dbReference type="GO" id="GO:0008250">
    <property type="term" value="C:oligosaccharyltransferase complex"/>
    <property type="evidence" value="ECO:0007669"/>
    <property type="project" value="TreeGrafter"/>
</dbReference>
<dbReference type="PANTHER" id="PTHR48164:SF1">
    <property type="entry name" value="DOLICHYL-DIPHOSPHOOLIGOSACCHARIDE--PROTEIN GLYCOSYLTRANSFERASE SUBUNIT 4"/>
    <property type="match status" value="1"/>
</dbReference>
<dbReference type="STRING" id="573729.G2QQ07"/>
<evidence type="ECO:0000256" key="3">
    <source>
        <dbReference type="ARBA" id="ARBA00017662"/>
    </source>
</evidence>
<dbReference type="GO" id="GO:0018279">
    <property type="term" value="P:protein N-linked glycosylation via asparagine"/>
    <property type="evidence" value="ECO:0007669"/>
    <property type="project" value="TreeGrafter"/>
</dbReference>
<keyword evidence="4 10" id="KW-0812">Transmembrane</keyword>
<dbReference type="AlphaFoldDB" id="G2QQ07"/>